<comment type="caution">
    <text evidence="4">The sequence shown here is derived from an EMBL/GenBank/DDBJ whole genome shotgun (WGS) entry which is preliminary data.</text>
</comment>
<accession>A0ABT8KFD4</accession>
<dbReference type="PANTHER" id="PTHR30576:SF8">
    <property type="entry name" value="UNDECAPRENYL-PHOSPHATE GALACTOSE PHOSPHOTRANSFERASE"/>
    <property type="match status" value="1"/>
</dbReference>
<dbReference type="RefSeq" id="WP_301212270.1">
    <property type="nucleotide sequence ID" value="NZ_JAROCF010000001.1"/>
</dbReference>
<proteinExistence type="inferred from homology"/>
<feature type="domain" description="Bacterial sugar transferase" evidence="3">
    <location>
        <begin position="11"/>
        <end position="183"/>
    </location>
</feature>
<sequence>MTRRRPYDTVKRALDIVSAAIVLVVGSPLFALVALLVARNLGRPVLFRQPRPGRDGRVFTLLKFRTMREPRPGEDVSDEARLTRFGRVLRSTSLDELPSLVNVLRGDMSIVGPRPLLVSYLRRYTPEQARRHEVRPGITGLAQVSGRNTVEWSRRFELDVEYVERRSLRLDAWILLQTALAVVRRDGISAEGHATMPEFQPEEVA</sequence>
<evidence type="ECO:0000256" key="1">
    <source>
        <dbReference type="ARBA" id="ARBA00006464"/>
    </source>
</evidence>
<name>A0ABT8KFD4_9MICO</name>
<keyword evidence="4" id="KW-0808">Transferase</keyword>
<organism evidence="4 5">
    <name type="scientific">Leifsonia williamsii</name>
    <dbReference type="NCBI Taxonomy" id="3035919"/>
    <lineage>
        <taxon>Bacteria</taxon>
        <taxon>Bacillati</taxon>
        <taxon>Actinomycetota</taxon>
        <taxon>Actinomycetes</taxon>
        <taxon>Micrococcales</taxon>
        <taxon>Microbacteriaceae</taxon>
        <taxon>Leifsonia</taxon>
    </lineage>
</organism>
<feature type="transmembrane region" description="Helical" evidence="2">
    <location>
        <begin position="16"/>
        <end position="38"/>
    </location>
</feature>
<evidence type="ECO:0000313" key="4">
    <source>
        <dbReference type="EMBL" id="MDN4616155.1"/>
    </source>
</evidence>
<keyword evidence="5" id="KW-1185">Reference proteome</keyword>
<dbReference type="PANTHER" id="PTHR30576">
    <property type="entry name" value="COLANIC BIOSYNTHESIS UDP-GLUCOSE LIPID CARRIER TRANSFERASE"/>
    <property type="match status" value="1"/>
</dbReference>
<dbReference type="EMBL" id="JAROCF010000001">
    <property type="protein sequence ID" value="MDN4616155.1"/>
    <property type="molecule type" value="Genomic_DNA"/>
</dbReference>
<protein>
    <submittedName>
        <fullName evidence="4">Sugar transferase</fullName>
        <ecNumber evidence="4">2.7.8.-</ecNumber>
    </submittedName>
</protein>
<dbReference type="InterPro" id="IPR003362">
    <property type="entry name" value="Bact_transf"/>
</dbReference>
<keyword evidence="2" id="KW-0812">Transmembrane</keyword>
<evidence type="ECO:0000313" key="5">
    <source>
        <dbReference type="Proteomes" id="UP001174208"/>
    </source>
</evidence>
<dbReference type="Proteomes" id="UP001174208">
    <property type="component" value="Unassembled WGS sequence"/>
</dbReference>
<evidence type="ECO:0000259" key="3">
    <source>
        <dbReference type="Pfam" id="PF02397"/>
    </source>
</evidence>
<dbReference type="EC" id="2.7.8.-" evidence="4"/>
<dbReference type="Pfam" id="PF02397">
    <property type="entry name" value="Bac_transf"/>
    <property type="match status" value="1"/>
</dbReference>
<dbReference type="GO" id="GO:0016740">
    <property type="term" value="F:transferase activity"/>
    <property type="evidence" value="ECO:0007669"/>
    <property type="project" value="UniProtKB-KW"/>
</dbReference>
<gene>
    <name evidence="4" type="ORF">P5G50_17035</name>
</gene>
<comment type="similarity">
    <text evidence="1">Belongs to the bacterial sugar transferase family.</text>
</comment>
<keyword evidence="2" id="KW-1133">Transmembrane helix</keyword>
<reference evidence="4" key="1">
    <citation type="submission" date="2023-06" db="EMBL/GenBank/DDBJ databases">
        <title>MT1 and MT2 Draft Genomes of Novel Species.</title>
        <authorList>
            <person name="Venkateswaran K."/>
        </authorList>
    </citation>
    <scope>NUCLEOTIDE SEQUENCE</scope>
    <source>
        <strain evidence="4">F6_8S_P_1B</strain>
    </source>
</reference>
<evidence type="ECO:0000256" key="2">
    <source>
        <dbReference type="SAM" id="Phobius"/>
    </source>
</evidence>
<keyword evidence="2" id="KW-0472">Membrane</keyword>